<organism evidence="5 6">
    <name type="scientific">Wohlfahrtiimonas larvae</name>
    <dbReference type="NCBI Taxonomy" id="1157986"/>
    <lineage>
        <taxon>Bacteria</taxon>
        <taxon>Pseudomonadati</taxon>
        <taxon>Pseudomonadota</taxon>
        <taxon>Gammaproteobacteria</taxon>
        <taxon>Cardiobacteriales</taxon>
        <taxon>Ignatzschineriaceae</taxon>
        <taxon>Wohlfahrtiimonas</taxon>
    </lineage>
</organism>
<gene>
    <name evidence="3 5" type="primary">rimP</name>
    <name evidence="5" type="ORF">GCM10023338_19890</name>
</gene>
<keyword evidence="6" id="KW-1185">Reference proteome</keyword>
<name>A0ABP9MXL6_9GAMM</name>
<evidence type="ECO:0000256" key="3">
    <source>
        <dbReference type="HAMAP-Rule" id="MF_01077"/>
    </source>
</evidence>
<feature type="domain" description="Ribosome maturation factor RimP N-terminal" evidence="4">
    <location>
        <begin position="11"/>
        <end position="83"/>
    </location>
</feature>
<evidence type="ECO:0000256" key="1">
    <source>
        <dbReference type="ARBA" id="ARBA00022490"/>
    </source>
</evidence>
<comment type="function">
    <text evidence="3">Required for maturation of 30S ribosomal subunits.</text>
</comment>
<dbReference type="InterPro" id="IPR036847">
    <property type="entry name" value="RimP_C_sf"/>
</dbReference>
<evidence type="ECO:0000313" key="5">
    <source>
        <dbReference type="EMBL" id="GAA5102513.1"/>
    </source>
</evidence>
<dbReference type="HAMAP" id="MF_01077">
    <property type="entry name" value="RimP"/>
    <property type="match status" value="1"/>
</dbReference>
<dbReference type="PANTHER" id="PTHR33867">
    <property type="entry name" value="RIBOSOME MATURATION FACTOR RIMP"/>
    <property type="match status" value="1"/>
</dbReference>
<reference evidence="6" key="1">
    <citation type="journal article" date="2019" name="Int. J. Syst. Evol. Microbiol.">
        <title>The Global Catalogue of Microorganisms (GCM) 10K type strain sequencing project: providing services to taxonomists for standard genome sequencing and annotation.</title>
        <authorList>
            <consortium name="The Broad Institute Genomics Platform"/>
            <consortium name="The Broad Institute Genome Sequencing Center for Infectious Disease"/>
            <person name="Wu L."/>
            <person name="Ma J."/>
        </authorList>
    </citation>
    <scope>NUCLEOTIDE SEQUENCE [LARGE SCALE GENOMIC DNA]</scope>
    <source>
        <strain evidence="6">JCM 18424</strain>
    </source>
</reference>
<comment type="subcellular location">
    <subcellularLocation>
        <location evidence="3">Cytoplasm</location>
    </subcellularLocation>
</comment>
<dbReference type="PANTHER" id="PTHR33867:SF1">
    <property type="entry name" value="RIBOSOME MATURATION FACTOR RIMP"/>
    <property type="match status" value="1"/>
</dbReference>
<dbReference type="SUPFAM" id="SSF75420">
    <property type="entry name" value="YhbC-like, N-terminal domain"/>
    <property type="match status" value="1"/>
</dbReference>
<dbReference type="SUPFAM" id="SSF74942">
    <property type="entry name" value="YhbC-like, C-terminal domain"/>
    <property type="match status" value="1"/>
</dbReference>
<proteinExistence type="inferred from homology"/>
<evidence type="ECO:0000259" key="4">
    <source>
        <dbReference type="Pfam" id="PF02576"/>
    </source>
</evidence>
<dbReference type="InterPro" id="IPR028998">
    <property type="entry name" value="RimP_C"/>
</dbReference>
<evidence type="ECO:0000256" key="2">
    <source>
        <dbReference type="ARBA" id="ARBA00022517"/>
    </source>
</evidence>
<dbReference type="CDD" id="cd01734">
    <property type="entry name" value="YlxS_C"/>
    <property type="match status" value="1"/>
</dbReference>
<comment type="caution">
    <text evidence="5">The sequence shown here is derived from an EMBL/GenBank/DDBJ whole genome shotgun (WGS) entry which is preliminary data.</text>
</comment>
<dbReference type="InterPro" id="IPR028989">
    <property type="entry name" value="RimP_N"/>
</dbReference>
<keyword evidence="2 3" id="KW-0690">Ribosome biogenesis</keyword>
<dbReference type="Gene3D" id="3.30.300.70">
    <property type="entry name" value="RimP-like superfamily, N-terminal"/>
    <property type="match status" value="1"/>
</dbReference>
<dbReference type="Proteomes" id="UP001500631">
    <property type="component" value="Unassembled WGS sequence"/>
</dbReference>
<sequence>MRKDPFGLTELLEPSITAMGYTLWGVEFHANSVNALLRIFIDKESGVTVDDCADVSHQVEGLLDVNDPISTAYTLEVSSPGLDRSFFSIEQMIAYIGSEMDVQLISVVNNRRRFKAVLNKIEGDNLTFFIPKMTGKKGKAARQAETTEGEELTVDYSMLDKVNLSPNFSKK</sequence>
<dbReference type="Pfam" id="PF02576">
    <property type="entry name" value="RimP_N"/>
    <property type="match status" value="1"/>
</dbReference>
<dbReference type="InterPro" id="IPR003728">
    <property type="entry name" value="Ribosome_maturation_RimP"/>
</dbReference>
<keyword evidence="1 3" id="KW-0963">Cytoplasm</keyword>
<dbReference type="RefSeq" id="WP_143691458.1">
    <property type="nucleotide sequence ID" value="NZ_BAABKE010000007.1"/>
</dbReference>
<dbReference type="EMBL" id="BAABKE010000007">
    <property type="protein sequence ID" value="GAA5102513.1"/>
    <property type="molecule type" value="Genomic_DNA"/>
</dbReference>
<comment type="similarity">
    <text evidence="3">Belongs to the RimP family.</text>
</comment>
<accession>A0ABP9MXL6</accession>
<protein>
    <recommendedName>
        <fullName evidence="3">Ribosome maturation factor RimP</fullName>
    </recommendedName>
</protein>
<evidence type="ECO:0000313" key="6">
    <source>
        <dbReference type="Proteomes" id="UP001500631"/>
    </source>
</evidence>
<dbReference type="InterPro" id="IPR035956">
    <property type="entry name" value="RimP_N_sf"/>
</dbReference>